<reference evidence="1" key="1">
    <citation type="submission" date="2019-09" db="EMBL/GenBank/DDBJ databases">
        <title>Draft genome information of white flower Hibiscus syriacus.</title>
        <authorList>
            <person name="Kim Y.-M."/>
        </authorList>
    </citation>
    <scope>NUCLEOTIDE SEQUENCE [LARGE SCALE GENOMIC DNA]</scope>
    <source>
        <strain evidence="1">YM2019G1</strain>
    </source>
</reference>
<dbReference type="PANTHER" id="PTHR37184">
    <property type="entry name" value="CLAVATA3/ESR (CLE)-RELATED PROTEIN 27"/>
    <property type="match status" value="1"/>
</dbReference>
<dbReference type="Proteomes" id="UP000436088">
    <property type="component" value="Unassembled WGS sequence"/>
</dbReference>
<sequence>MWRIAQIRGRAIPTWRQITVYRGARGALYPRGTKSAYNAMQRMRFPVKNIWVFCDRQAEAIRVFPGNGMEDDNKGQRDLFQKYYYFNGKSFSFNGTAKGFEDGKRRIPSCPDPLHN</sequence>
<protein>
    <submittedName>
        <fullName evidence="1">LOB domain-containing protein 41</fullName>
    </submittedName>
</protein>
<organism evidence="1 2">
    <name type="scientific">Hibiscus syriacus</name>
    <name type="common">Rose of Sharon</name>
    <dbReference type="NCBI Taxonomy" id="106335"/>
    <lineage>
        <taxon>Eukaryota</taxon>
        <taxon>Viridiplantae</taxon>
        <taxon>Streptophyta</taxon>
        <taxon>Embryophyta</taxon>
        <taxon>Tracheophyta</taxon>
        <taxon>Spermatophyta</taxon>
        <taxon>Magnoliopsida</taxon>
        <taxon>eudicotyledons</taxon>
        <taxon>Gunneridae</taxon>
        <taxon>Pentapetalae</taxon>
        <taxon>rosids</taxon>
        <taxon>malvids</taxon>
        <taxon>Malvales</taxon>
        <taxon>Malvaceae</taxon>
        <taxon>Malvoideae</taxon>
        <taxon>Hibiscus</taxon>
    </lineage>
</organism>
<gene>
    <name evidence="1" type="ORF">F3Y22_tig00112926pilonHSYRG00050</name>
</gene>
<name>A0A6A2WS54_HIBSY</name>
<evidence type="ECO:0000313" key="1">
    <source>
        <dbReference type="EMBL" id="KAE8663608.1"/>
    </source>
</evidence>
<accession>A0A6A2WS54</accession>
<dbReference type="EMBL" id="VEPZ02001670">
    <property type="protein sequence ID" value="KAE8663608.1"/>
    <property type="molecule type" value="Genomic_DNA"/>
</dbReference>
<keyword evidence="2" id="KW-1185">Reference proteome</keyword>
<comment type="caution">
    <text evidence="1">The sequence shown here is derived from an EMBL/GenBank/DDBJ whole genome shotgun (WGS) entry which is preliminary data.</text>
</comment>
<dbReference type="InterPro" id="IPR040274">
    <property type="entry name" value="CLE27/CLE43"/>
</dbReference>
<proteinExistence type="predicted"/>
<evidence type="ECO:0000313" key="2">
    <source>
        <dbReference type="Proteomes" id="UP000436088"/>
    </source>
</evidence>
<dbReference type="AlphaFoldDB" id="A0A6A2WS54"/>
<dbReference type="PANTHER" id="PTHR37184:SF2">
    <property type="entry name" value="CLAVATA3_ESR (CLE)-RELATED PROTEIN 43"/>
    <property type="match status" value="1"/>
</dbReference>